<keyword evidence="2" id="KW-1185">Reference proteome</keyword>
<sequence>MAYMPSVITALPNKIEIINVDEETPLKRVDIPTSAIIDPINIVITPPICVFTNSSSSRTTSSGIRENNLY</sequence>
<accession>A0A1X7HEC0</accession>
<evidence type="ECO:0000313" key="2">
    <source>
        <dbReference type="Proteomes" id="UP000192940"/>
    </source>
</evidence>
<organism evidence="1 2">
    <name type="scientific">Paenibacillus uliginis N3/975</name>
    <dbReference type="NCBI Taxonomy" id="1313296"/>
    <lineage>
        <taxon>Bacteria</taxon>
        <taxon>Bacillati</taxon>
        <taxon>Bacillota</taxon>
        <taxon>Bacilli</taxon>
        <taxon>Bacillales</taxon>
        <taxon>Paenibacillaceae</taxon>
        <taxon>Paenibacillus</taxon>
    </lineage>
</organism>
<dbReference type="Proteomes" id="UP000192940">
    <property type="component" value="Chromosome I"/>
</dbReference>
<gene>
    <name evidence="1" type="ORF">SAMN05661091_2781</name>
</gene>
<protein>
    <submittedName>
        <fullName evidence="1">Uncharacterized protein</fullName>
    </submittedName>
</protein>
<proteinExistence type="predicted"/>
<dbReference type="EMBL" id="LT840184">
    <property type="protein sequence ID" value="SMF84948.1"/>
    <property type="molecule type" value="Genomic_DNA"/>
</dbReference>
<name>A0A1X7HEC0_9BACL</name>
<reference evidence="2" key="1">
    <citation type="submission" date="2017-04" db="EMBL/GenBank/DDBJ databases">
        <authorList>
            <person name="Varghese N."/>
            <person name="Submissions S."/>
        </authorList>
    </citation>
    <scope>NUCLEOTIDE SEQUENCE [LARGE SCALE GENOMIC DNA]</scope>
    <source>
        <strain evidence="2">N3/975</strain>
    </source>
</reference>
<evidence type="ECO:0000313" key="1">
    <source>
        <dbReference type="EMBL" id="SMF84948.1"/>
    </source>
</evidence>
<dbReference type="AlphaFoldDB" id="A0A1X7HEC0"/>